<evidence type="ECO:0000313" key="3">
    <source>
        <dbReference type="Proteomes" id="UP001157091"/>
    </source>
</evidence>
<gene>
    <name evidence="2" type="ORF">GCM10025864_21660</name>
</gene>
<dbReference type="EMBL" id="BSUK01000001">
    <property type="protein sequence ID" value="GMA24407.1"/>
    <property type="molecule type" value="Genomic_DNA"/>
</dbReference>
<feature type="transmembrane region" description="Helical" evidence="1">
    <location>
        <begin position="59"/>
        <end position="88"/>
    </location>
</feature>
<comment type="caution">
    <text evidence="2">The sequence shown here is derived from an EMBL/GenBank/DDBJ whole genome shotgun (WGS) entry which is preliminary data.</text>
</comment>
<keyword evidence="1" id="KW-0812">Transmembrane</keyword>
<accession>A0ABQ6I2F6</accession>
<sequence>MLALLAVAGARLGTNPATSVLLAVVLVAVVAVVWGRWLAPRAAHRLARAPRLGVKATLFAVTAVLVIASGLGVLGVVFAVVAAGSLAWARD</sequence>
<dbReference type="Proteomes" id="UP001157091">
    <property type="component" value="Unassembled WGS sequence"/>
</dbReference>
<protein>
    <submittedName>
        <fullName evidence="2">Uncharacterized protein</fullName>
    </submittedName>
</protein>
<keyword evidence="1" id="KW-0472">Membrane</keyword>
<proteinExistence type="predicted"/>
<keyword evidence="3" id="KW-1185">Reference proteome</keyword>
<organism evidence="2 3">
    <name type="scientific">Luteimicrobium album</name>
    <dbReference type="NCBI Taxonomy" id="1054550"/>
    <lineage>
        <taxon>Bacteria</taxon>
        <taxon>Bacillati</taxon>
        <taxon>Actinomycetota</taxon>
        <taxon>Actinomycetes</taxon>
        <taxon>Micrococcales</taxon>
        <taxon>Luteimicrobium</taxon>
    </lineage>
</organism>
<reference evidence="3" key="1">
    <citation type="journal article" date="2019" name="Int. J. Syst. Evol. Microbiol.">
        <title>The Global Catalogue of Microorganisms (GCM) 10K type strain sequencing project: providing services to taxonomists for standard genome sequencing and annotation.</title>
        <authorList>
            <consortium name="The Broad Institute Genomics Platform"/>
            <consortium name="The Broad Institute Genome Sequencing Center for Infectious Disease"/>
            <person name="Wu L."/>
            <person name="Ma J."/>
        </authorList>
    </citation>
    <scope>NUCLEOTIDE SEQUENCE [LARGE SCALE GENOMIC DNA]</scope>
    <source>
        <strain evidence="3">NBRC 106348</strain>
    </source>
</reference>
<name>A0ABQ6I2F6_9MICO</name>
<dbReference type="InterPro" id="IPR021214">
    <property type="entry name" value="DUF2568"/>
</dbReference>
<feature type="transmembrane region" description="Helical" evidence="1">
    <location>
        <begin position="20"/>
        <end position="39"/>
    </location>
</feature>
<evidence type="ECO:0000313" key="2">
    <source>
        <dbReference type="EMBL" id="GMA24407.1"/>
    </source>
</evidence>
<keyword evidence="1" id="KW-1133">Transmembrane helix</keyword>
<evidence type="ECO:0000256" key="1">
    <source>
        <dbReference type="SAM" id="Phobius"/>
    </source>
</evidence>
<dbReference type="Pfam" id="PF10823">
    <property type="entry name" value="DUF2568"/>
    <property type="match status" value="1"/>
</dbReference>